<comment type="caution">
    <text evidence="2">The sequence shown here is derived from an EMBL/GenBank/DDBJ whole genome shotgun (WGS) entry which is preliminary data.</text>
</comment>
<keyword evidence="3" id="KW-1185">Reference proteome</keyword>
<gene>
    <name evidence="2" type="ORF">SSIM_04975</name>
</gene>
<proteinExistence type="predicted"/>
<evidence type="ECO:0008006" key="4">
    <source>
        <dbReference type="Google" id="ProtNLM"/>
    </source>
</evidence>
<dbReference type="RefSeq" id="WP_023015310.1">
    <property type="nucleotide sequence ID" value="NZ_AXDY01000004.1"/>
</dbReference>
<dbReference type="Pfam" id="PF07083">
    <property type="entry name" value="DUF1351"/>
    <property type="match status" value="1"/>
</dbReference>
<keyword evidence="1" id="KW-0175">Coiled coil</keyword>
<dbReference type="Proteomes" id="UP000017131">
    <property type="component" value="Unassembled WGS sequence"/>
</dbReference>
<accession>A0ABN0PCZ9</accession>
<reference evidence="2 3" key="1">
    <citation type="journal article" date="2013" name="Genome Announc.">
        <title>Draft Genome Sequence of Staphylococcus simulans UMC-CNS-990, Isolated from a Case of Chronic Bovine Mastitis.</title>
        <authorList>
            <person name="Calcutt M.J."/>
            <person name="Foecking M.F."/>
            <person name="Hsieh H.Y."/>
            <person name="Perry J."/>
            <person name="Stewart G.C."/>
            <person name="Middleton J.R."/>
        </authorList>
    </citation>
    <scope>NUCLEOTIDE SEQUENCE [LARGE SCALE GENOMIC DNA]</scope>
    <source>
        <strain evidence="2 3">UMC-CNS-990</strain>
    </source>
</reference>
<organism evidence="2 3">
    <name type="scientific">Staphylococcus simulans UMC-CNS-990</name>
    <dbReference type="NCBI Taxonomy" id="1405498"/>
    <lineage>
        <taxon>Bacteria</taxon>
        <taxon>Bacillati</taxon>
        <taxon>Bacillota</taxon>
        <taxon>Bacilli</taxon>
        <taxon>Bacillales</taxon>
        <taxon>Staphylococcaceae</taxon>
        <taxon>Staphylococcus</taxon>
    </lineage>
</organism>
<evidence type="ECO:0000313" key="2">
    <source>
        <dbReference type="EMBL" id="ERS93555.1"/>
    </source>
</evidence>
<dbReference type="InterPro" id="IPR009785">
    <property type="entry name" value="Prophage_Lj928_Orf309"/>
</dbReference>
<name>A0ABN0PCZ9_STASI</name>
<dbReference type="EMBL" id="AXDY01000004">
    <property type="protein sequence ID" value="ERS93555.1"/>
    <property type="molecule type" value="Genomic_DNA"/>
</dbReference>
<feature type="coiled-coil region" evidence="1">
    <location>
        <begin position="24"/>
        <end position="122"/>
    </location>
</feature>
<sequence>MNDLTKHHEFNITTTQGSVVFEEYDELLSQAQNLAEHVKDVEVNEDNIKEAKDLMAQMNKRVKEIEDARKDVKKTILQPYTDFESQVKTIKQIIDEAVNHVRKQERELVEKEREDKKKAIAQIFDKRIQHYDFEKLLGFADFIKPQHLNKSYSMTKVEKDLVDWLEKNKRNIDIIRQSDDYEDLIIAYQDTQDLSMSFEIVNKRKEREKKLSELETKREEVKSHHVFTIEDDKDAQIVKLLLEQNNIEFKYKKY</sequence>
<evidence type="ECO:0000256" key="1">
    <source>
        <dbReference type="SAM" id="Coils"/>
    </source>
</evidence>
<evidence type="ECO:0000313" key="3">
    <source>
        <dbReference type="Proteomes" id="UP000017131"/>
    </source>
</evidence>
<protein>
    <recommendedName>
        <fullName evidence="4">DUF1351 domain-containing protein</fullName>
    </recommendedName>
</protein>